<dbReference type="AlphaFoldDB" id="J9DZR3"/>
<name>J9DZR3_9PROT</name>
<proteinExistence type="predicted"/>
<reference evidence="2 3" key="1">
    <citation type="journal article" date="2012" name="J. Bacteriol.">
        <title>Genome Sequence of Strain IMCC14465, Isolated from the East Sea, Belonging to the PS1 Clade of Alphaproteobacteria.</title>
        <authorList>
            <person name="Yang S.J."/>
            <person name="Kang I."/>
            <person name="Cho J.C."/>
        </authorList>
    </citation>
    <scope>NUCLEOTIDE SEQUENCE [LARGE SCALE GENOMIC DNA]</scope>
    <source>
        <strain evidence="2 3">IMCC14465</strain>
    </source>
</reference>
<organism evidence="2 3">
    <name type="scientific">alpha proteobacterium IMCC14465</name>
    <dbReference type="NCBI Taxonomy" id="1220535"/>
    <lineage>
        <taxon>Bacteria</taxon>
        <taxon>Pseudomonadati</taxon>
        <taxon>Pseudomonadota</taxon>
        <taxon>Alphaproteobacteria</taxon>
        <taxon>PS1 clade</taxon>
    </lineage>
</organism>
<gene>
    <name evidence="2" type="ORF">IMCC14465_09950</name>
</gene>
<protein>
    <submittedName>
        <fullName evidence="2">Uncharacterized protein</fullName>
    </submittedName>
</protein>
<evidence type="ECO:0000313" key="3">
    <source>
        <dbReference type="Proteomes" id="UP000004836"/>
    </source>
</evidence>
<evidence type="ECO:0000313" key="2">
    <source>
        <dbReference type="EMBL" id="EJW21199.1"/>
    </source>
</evidence>
<comment type="caution">
    <text evidence="2">The sequence shown here is derived from an EMBL/GenBank/DDBJ whole genome shotgun (WGS) entry which is preliminary data.</text>
</comment>
<accession>J9DZR3</accession>
<keyword evidence="1" id="KW-0472">Membrane</keyword>
<dbReference type="EMBL" id="ALYF01000003">
    <property type="protein sequence ID" value="EJW21199.1"/>
    <property type="molecule type" value="Genomic_DNA"/>
</dbReference>
<keyword evidence="1" id="KW-1133">Transmembrane helix</keyword>
<keyword evidence="1" id="KW-0812">Transmembrane</keyword>
<evidence type="ECO:0000256" key="1">
    <source>
        <dbReference type="SAM" id="Phobius"/>
    </source>
</evidence>
<sequence>MNSEPSSFIWISLNYFLALSYFVALNYFLDDRFINNLLIIHYFAHKNVT</sequence>
<dbReference type="Proteomes" id="UP000004836">
    <property type="component" value="Unassembled WGS sequence"/>
</dbReference>
<keyword evidence="3" id="KW-1185">Reference proteome</keyword>
<feature type="transmembrane region" description="Helical" evidence="1">
    <location>
        <begin position="6"/>
        <end position="29"/>
    </location>
</feature>